<evidence type="ECO:0000256" key="3">
    <source>
        <dbReference type="ARBA" id="ARBA00023082"/>
    </source>
</evidence>
<dbReference type="InterPro" id="IPR036388">
    <property type="entry name" value="WH-like_DNA-bd_sf"/>
</dbReference>
<dbReference type="NCBIfam" id="TIGR02937">
    <property type="entry name" value="sigma70-ECF"/>
    <property type="match status" value="1"/>
</dbReference>
<dbReference type="GO" id="GO:0016987">
    <property type="term" value="F:sigma factor activity"/>
    <property type="evidence" value="ECO:0007669"/>
    <property type="project" value="UniProtKB-KW"/>
</dbReference>
<dbReference type="AlphaFoldDB" id="A0A0N9NG07"/>
<dbReference type="EMBL" id="CP011853">
    <property type="protein sequence ID" value="ALG86032.1"/>
    <property type="molecule type" value="Genomic_DNA"/>
</dbReference>
<feature type="domain" description="RNA polymerase sigma factor 70 region 4 type 2" evidence="8">
    <location>
        <begin position="136"/>
        <end position="188"/>
    </location>
</feature>
<evidence type="ECO:0000313" key="10">
    <source>
        <dbReference type="Proteomes" id="UP000063789"/>
    </source>
</evidence>
<feature type="region of interest" description="Disordered" evidence="6">
    <location>
        <begin position="197"/>
        <end position="217"/>
    </location>
</feature>
<dbReference type="Gene3D" id="1.10.1740.10">
    <property type="match status" value="1"/>
</dbReference>
<dbReference type="PANTHER" id="PTHR43133:SF8">
    <property type="entry name" value="RNA POLYMERASE SIGMA FACTOR HI_1459-RELATED"/>
    <property type="match status" value="1"/>
</dbReference>
<reference evidence="9 10" key="2">
    <citation type="journal article" date="2017" name="Int. J. Syst. Evol. Microbiol.">
        <title>Gordonia phthalatica sp. nov., a di-n-butyl phthalate-degrading bacterium isolated from activated sludge.</title>
        <authorList>
            <person name="Jin D."/>
            <person name="Kong X."/>
            <person name="Jia M."/>
            <person name="Yu X."/>
            <person name="Wang X."/>
            <person name="Zhuang X."/>
            <person name="Deng Y."/>
            <person name="Bai Z."/>
        </authorList>
    </citation>
    <scope>NUCLEOTIDE SEQUENCE [LARGE SCALE GENOMIC DNA]</scope>
    <source>
        <strain evidence="9 10">QH-11</strain>
    </source>
</reference>
<evidence type="ECO:0000259" key="7">
    <source>
        <dbReference type="Pfam" id="PF04542"/>
    </source>
</evidence>
<dbReference type="Proteomes" id="UP000063789">
    <property type="component" value="Chromosome"/>
</dbReference>
<keyword evidence="10" id="KW-1185">Reference proteome</keyword>
<name>A0A0N9NG07_9ACTN</name>
<evidence type="ECO:0000313" key="9">
    <source>
        <dbReference type="EMBL" id="ALG86032.1"/>
    </source>
</evidence>
<feature type="domain" description="RNA polymerase sigma-70 region 2" evidence="7">
    <location>
        <begin position="42"/>
        <end position="106"/>
    </location>
</feature>
<dbReference type="InterPro" id="IPR013324">
    <property type="entry name" value="RNA_pol_sigma_r3/r4-like"/>
</dbReference>
<reference evidence="10" key="1">
    <citation type="submission" date="2015-06" db="EMBL/GenBank/DDBJ databases">
        <title>Complete genome sequence and metabolic analysis of phthalate degradation pathway in Gordonia sp. QH-11.</title>
        <authorList>
            <person name="Jin D."/>
            <person name="Kong X."/>
            <person name="Bai Z."/>
        </authorList>
    </citation>
    <scope>NUCLEOTIDE SEQUENCE [LARGE SCALE GENOMIC DNA]</scope>
    <source>
        <strain evidence="10">QH-11</strain>
    </source>
</reference>
<evidence type="ECO:0000256" key="6">
    <source>
        <dbReference type="SAM" id="MobiDB-lite"/>
    </source>
</evidence>
<feature type="compositionally biased region" description="Polar residues" evidence="6">
    <location>
        <begin position="201"/>
        <end position="210"/>
    </location>
</feature>
<evidence type="ECO:0000256" key="1">
    <source>
        <dbReference type="ARBA" id="ARBA00010641"/>
    </source>
</evidence>
<dbReference type="InterPro" id="IPR007627">
    <property type="entry name" value="RNA_pol_sigma70_r2"/>
</dbReference>
<proteinExistence type="inferred from homology"/>
<dbReference type="Pfam" id="PF08281">
    <property type="entry name" value="Sigma70_r4_2"/>
    <property type="match status" value="1"/>
</dbReference>
<dbReference type="SUPFAM" id="SSF88946">
    <property type="entry name" value="Sigma2 domain of RNA polymerase sigma factors"/>
    <property type="match status" value="1"/>
</dbReference>
<dbReference type="GO" id="GO:0006352">
    <property type="term" value="P:DNA-templated transcription initiation"/>
    <property type="evidence" value="ECO:0007669"/>
    <property type="project" value="InterPro"/>
</dbReference>
<evidence type="ECO:0000256" key="4">
    <source>
        <dbReference type="ARBA" id="ARBA00023125"/>
    </source>
</evidence>
<dbReference type="PATRIC" id="fig|1136941.3.peg.3666"/>
<dbReference type="InterPro" id="IPR039425">
    <property type="entry name" value="RNA_pol_sigma-70-like"/>
</dbReference>
<keyword evidence="3" id="KW-0731">Sigma factor</keyword>
<dbReference type="PANTHER" id="PTHR43133">
    <property type="entry name" value="RNA POLYMERASE ECF-TYPE SIGMA FACTO"/>
    <property type="match status" value="1"/>
</dbReference>
<keyword evidence="4" id="KW-0238">DNA-binding</keyword>
<keyword evidence="2" id="KW-0805">Transcription regulation</keyword>
<sequence length="217" mass="23965">MFSDVHHRGAGGEDDELGGFSDEELAAAAASGDPEAFEVLLARMAPIVLRFVRRMVDDAQTAEDLAQETLFAAWRGLPDFAFRSSVRTWVLGIANRKVVDHFRRRRDVPAPDTRFADLESPEPLPAETAEHTALRDALRAELSKMQFTPRAIWWLKEVEGLTLAEISTVLAISDGSVRGHLQRSRAFLTTRLAPWRPGASTEASAGQVTESGREGRQ</sequence>
<dbReference type="STRING" id="1136941.ACH46_17930"/>
<comment type="similarity">
    <text evidence="1">Belongs to the sigma-70 factor family. ECF subfamily.</text>
</comment>
<protein>
    <submittedName>
        <fullName evidence="9">RNA polymerase subunit sigma-70</fullName>
    </submittedName>
</protein>
<dbReference type="GO" id="GO:0003677">
    <property type="term" value="F:DNA binding"/>
    <property type="evidence" value="ECO:0007669"/>
    <property type="project" value="UniProtKB-KW"/>
</dbReference>
<gene>
    <name evidence="9" type="ORF">ACH46_17930</name>
</gene>
<dbReference type="RefSeq" id="WP_062394133.1">
    <property type="nucleotide sequence ID" value="NZ_CP011853.1"/>
</dbReference>
<evidence type="ECO:0000256" key="2">
    <source>
        <dbReference type="ARBA" id="ARBA00023015"/>
    </source>
</evidence>
<dbReference type="SUPFAM" id="SSF88659">
    <property type="entry name" value="Sigma3 and sigma4 domains of RNA polymerase sigma factors"/>
    <property type="match status" value="1"/>
</dbReference>
<organism evidence="9 10">
    <name type="scientific">Gordonia phthalatica</name>
    <dbReference type="NCBI Taxonomy" id="1136941"/>
    <lineage>
        <taxon>Bacteria</taxon>
        <taxon>Bacillati</taxon>
        <taxon>Actinomycetota</taxon>
        <taxon>Actinomycetes</taxon>
        <taxon>Mycobacteriales</taxon>
        <taxon>Gordoniaceae</taxon>
        <taxon>Gordonia</taxon>
    </lineage>
</organism>
<dbReference type="InterPro" id="IPR013325">
    <property type="entry name" value="RNA_pol_sigma_r2"/>
</dbReference>
<dbReference type="KEGG" id="goq:ACH46_17930"/>
<dbReference type="Gene3D" id="1.10.10.10">
    <property type="entry name" value="Winged helix-like DNA-binding domain superfamily/Winged helix DNA-binding domain"/>
    <property type="match status" value="1"/>
</dbReference>
<accession>A0A0N9NG07</accession>
<dbReference type="InterPro" id="IPR014284">
    <property type="entry name" value="RNA_pol_sigma-70_dom"/>
</dbReference>
<keyword evidence="5" id="KW-0804">Transcription</keyword>
<dbReference type="Pfam" id="PF04542">
    <property type="entry name" value="Sigma70_r2"/>
    <property type="match status" value="1"/>
</dbReference>
<dbReference type="InterPro" id="IPR013249">
    <property type="entry name" value="RNA_pol_sigma70_r4_t2"/>
</dbReference>
<evidence type="ECO:0000259" key="8">
    <source>
        <dbReference type="Pfam" id="PF08281"/>
    </source>
</evidence>
<evidence type="ECO:0000256" key="5">
    <source>
        <dbReference type="ARBA" id="ARBA00023163"/>
    </source>
</evidence>